<protein>
    <submittedName>
        <fullName evidence="1">Uncharacterized protein</fullName>
    </submittedName>
</protein>
<comment type="caution">
    <text evidence="1">The sequence shown here is derived from an EMBL/GenBank/DDBJ whole genome shotgun (WGS) entry which is preliminary data.</text>
</comment>
<dbReference type="EMBL" id="JABVXQ010000011">
    <property type="protein sequence ID" value="KAF6086350.1"/>
    <property type="molecule type" value="Genomic_DNA"/>
</dbReference>
<name>A0A834DJV3_9CHIR</name>
<dbReference type="Proteomes" id="UP000664940">
    <property type="component" value="Unassembled WGS sequence"/>
</dbReference>
<dbReference type="AlphaFoldDB" id="A0A834DJV3"/>
<gene>
    <name evidence="1" type="ORF">HJG60_008515</name>
</gene>
<evidence type="ECO:0000313" key="2">
    <source>
        <dbReference type="Proteomes" id="UP000664940"/>
    </source>
</evidence>
<reference evidence="1 2" key="1">
    <citation type="journal article" date="2020" name="Nature">
        <title>Six reference-quality genomes reveal evolution of bat adaptations.</title>
        <authorList>
            <person name="Jebb D."/>
            <person name="Huang Z."/>
            <person name="Pippel M."/>
            <person name="Hughes G.M."/>
            <person name="Lavrichenko K."/>
            <person name="Devanna P."/>
            <person name="Winkler S."/>
            <person name="Jermiin L.S."/>
            <person name="Skirmuntt E.C."/>
            <person name="Katzourakis A."/>
            <person name="Burkitt-Gray L."/>
            <person name="Ray D.A."/>
            <person name="Sullivan K.A.M."/>
            <person name="Roscito J.G."/>
            <person name="Kirilenko B.M."/>
            <person name="Davalos L.M."/>
            <person name="Corthals A.P."/>
            <person name="Power M.L."/>
            <person name="Jones G."/>
            <person name="Ransome R.D."/>
            <person name="Dechmann D.K.N."/>
            <person name="Locatelli A.G."/>
            <person name="Puechmaille S.J."/>
            <person name="Fedrigo O."/>
            <person name="Jarvis E.D."/>
            <person name="Hiller M."/>
            <person name="Vernes S.C."/>
            <person name="Myers E.W."/>
            <person name="Teeling E.C."/>
        </authorList>
    </citation>
    <scope>NUCLEOTIDE SEQUENCE [LARGE SCALE GENOMIC DNA]</scope>
    <source>
        <strain evidence="1">Bat1K_MPI-CBG_1</strain>
    </source>
</reference>
<evidence type="ECO:0000313" key="1">
    <source>
        <dbReference type="EMBL" id="KAF6086350.1"/>
    </source>
</evidence>
<accession>A0A834DJV3</accession>
<organism evidence="1 2">
    <name type="scientific">Phyllostomus discolor</name>
    <name type="common">pale spear-nosed bat</name>
    <dbReference type="NCBI Taxonomy" id="89673"/>
    <lineage>
        <taxon>Eukaryota</taxon>
        <taxon>Metazoa</taxon>
        <taxon>Chordata</taxon>
        <taxon>Craniata</taxon>
        <taxon>Vertebrata</taxon>
        <taxon>Euteleostomi</taxon>
        <taxon>Mammalia</taxon>
        <taxon>Eutheria</taxon>
        <taxon>Laurasiatheria</taxon>
        <taxon>Chiroptera</taxon>
        <taxon>Yangochiroptera</taxon>
        <taxon>Phyllostomidae</taxon>
        <taxon>Phyllostominae</taxon>
        <taxon>Phyllostomus</taxon>
    </lineage>
</organism>
<proteinExistence type="predicted"/>
<sequence>MNLARLEERAVGSGSLGIQSLYMEELCQISKTASRFDYNFSLWSLKLFGISSLALESSDLFSHKQKCFFLSEHFIVGGIVECPRKGGMRPIIKEKFLFGLHVYMKMPKLSAVTIAGLGKAPFPNCPTAYIQQG</sequence>